<dbReference type="PROSITE" id="PS51330">
    <property type="entry name" value="DHFR_2"/>
    <property type="match status" value="1"/>
</dbReference>
<evidence type="ECO:0000256" key="2">
    <source>
        <dbReference type="ARBA" id="ARBA00012856"/>
    </source>
</evidence>
<dbReference type="Pfam" id="PF00186">
    <property type="entry name" value="DHFR_1"/>
    <property type="match status" value="1"/>
</dbReference>
<comment type="caution">
    <text evidence="8">The sequence shown here is derived from an EMBL/GenBank/DDBJ whole genome shotgun (WGS) entry which is preliminary data.</text>
</comment>
<dbReference type="GO" id="GO:0046452">
    <property type="term" value="P:dihydrofolate metabolic process"/>
    <property type="evidence" value="ECO:0007669"/>
    <property type="project" value="TreeGrafter"/>
</dbReference>
<evidence type="ECO:0000313" key="8">
    <source>
        <dbReference type="EMBL" id="KAK6195543.1"/>
    </source>
</evidence>
<dbReference type="GO" id="GO:0046655">
    <property type="term" value="P:folic acid metabolic process"/>
    <property type="evidence" value="ECO:0007669"/>
    <property type="project" value="TreeGrafter"/>
</dbReference>
<comment type="pathway">
    <text evidence="1">Cofactor biosynthesis; tetrahydrofolate biosynthesis; 5,6,7,8-tetrahydrofolate from 7,8-dihydrofolate: step 1/1.</text>
</comment>
<dbReference type="GO" id="GO:0005739">
    <property type="term" value="C:mitochondrion"/>
    <property type="evidence" value="ECO:0007669"/>
    <property type="project" value="TreeGrafter"/>
</dbReference>
<dbReference type="InterPro" id="IPR024072">
    <property type="entry name" value="DHFR-like_dom_sf"/>
</dbReference>
<dbReference type="EMBL" id="JAZGQO010000001">
    <property type="protein sequence ID" value="KAK6195543.1"/>
    <property type="molecule type" value="Genomic_DNA"/>
</dbReference>
<dbReference type="GO" id="GO:0050661">
    <property type="term" value="F:NADP binding"/>
    <property type="evidence" value="ECO:0007669"/>
    <property type="project" value="InterPro"/>
</dbReference>
<evidence type="ECO:0000256" key="1">
    <source>
        <dbReference type="ARBA" id="ARBA00004903"/>
    </source>
</evidence>
<dbReference type="Proteomes" id="UP001347796">
    <property type="component" value="Unassembled WGS sequence"/>
</dbReference>
<name>A0AAN8KMK5_PATCE</name>
<accession>A0AAN8KMK5</accession>
<keyword evidence="4" id="KW-0521">NADP</keyword>
<keyword evidence="5" id="KW-0560">Oxidoreductase</keyword>
<dbReference type="CDD" id="cd00209">
    <property type="entry name" value="DHFR"/>
    <property type="match status" value="1"/>
</dbReference>
<evidence type="ECO:0000256" key="3">
    <source>
        <dbReference type="ARBA" id="ARBA00022563"/>
    </source>
</evidence>
<comment type="catalytic activity">
    <reaction evidence="6">
        <text>(6S)-5,6,7,8-tetrahydrofolate + NADP(+) = 7,8-dihydrofolate + NADPH + H(+)</text>
        <dbReference type="Rhea" id="RHEA:15009"/>
        <dbReference type="ChEBI" id="CHEBI:15378"/>
        <dbReference type="ChEBI" id="CHEBI:57451"/>
        <dbReference type="ChEBI" id="CHEBI:57453"/>
        <dbReference type="ChEBI" id="CHEBI:57783"/>
        <dbReference type="ChEBI" id="CHEBI:58349"/>
        <dbReference type="EC" id="1.5.1.3"/>
    </reaction>
</comment>
<evidence type="ECO:0000259" key="7">
    <source>
        <dbReference type="PROSITE" id="PS51330"/>
    </source>
</evidence>
<dbReference type="InterPro" id="IPR001796">
    <property type="entry name" value="DHFR_dom"/>
</dbReference>
<evidence type="ECO:0000313" key="9">
    <source>
        <dbReference type="Proteomes" id="UP001347796"/>
    </source>
</evidence>
<feature type="domain" description="DHFR" evidence="7">
    <location>
        <begin position="1"/>
        <end position="175"/>
    </location>
</feature>
<dbReference type="PANTHER" id="PTHR48069:SF3">
    <property type="entry name" value="DIHYDROFOLATE REDUCTASE"/>
    <property type="match status" value="1"/>
</dbReference>
<sequence>MKIVAAMCDKSRGIGMSNGIPWPYLPGDDIYYRTLVAPKHQDQRTANIKGRLTWISTKEDESKAPGVINIVITSKPKESLIPTNVHYTCSSLEDAHQYALDCNIAEDDMWIMGGHDVYKAAIEHPFCSYLHLTRLFAEFETDTSFPPFEHQFKLTKDPEVHKENGIKYQFEVYERMKTYQ</sequence>
<gene>
    <name evidence="8" type="ORF">SNE40_000952</name>
</gene>
<keyword evidence="3" id="KW-0554">One-carbon metabolism</keyword>
<keyword evidence="9" id="KW-1185">Reference proteome</keyword>
<evidence type="ECO:0000256" key="5">
    <source>
        <dbReference type="ARBA" id="ARBA00023002"/>
    </source>
</evidence>
<dbReference type="PANTHER" id="PTHR48069">
    <property type="entry name" value="DIHYDROFOLATE REDUCTASE"/>
    <property type="match status" value="1"/>
</dbReference>
<dbReference type="GO" id="GO:0046654">
    <property type="term" value="P:tetrahydrofolate biosynthetic process"/>
    <property type="evidence" value="ECO:0007669"/>
    <property type="project" value="InterPro"/>
</dbReference>
<dbReference type="PRINTS" id="PR00070">
    <property type="entry name" value="DHFR"/>
</dbReference>
<dbReference type="SUPFAM" id="SSF53597">
    <property type="entry name" value="Dihydrofolate reductase-like"/>
    <property type="match status" value="1"/>
</dbReference>
<evidence type="ECO:0000256" key="4">
    <source>
        <dbReference type="ARBA" id="ARBA00022857"/>
    </source>
</evidence>
<dbReference type="InterPro" id="IPR012259">
    <property type="entry name" value="DHFR"/>
</dbReference>
<organism evidence="8 9">
    <name type="scientific">Patella caerulea</name>
    <name type="common">Rayed Mediterranean limpet</name>
    <dbReference type="NCBI Taxonomy" id="87958"/>
    <lineage>
        <taxon>Eukaryota</taxon>
        <taxon>Metazoa</taxon>
        <taxon>Spiralia</taxon>
        <taxon>Lophotrochozoa</taxon>
        <taxon>Mollusca</taxon>
        <taxon>Gastropoda</taxon>
        <taxon>Patellogastropoda</taxon>
        <taxon>Patelloidea</taxon>
        <taxon>Patellidae</taxon>
        <taxon>Patella</taxon>
    </lineage>
</organism>
<proteinExistence type="predicted"/>
<dbReference type="AlphaFoldDB" id="A0AAN8KMK5"/>
<dbReference type="EC" id="1.5.1.3" evidence="2"/>
<reference evidence="8 9" key="1">
    <citation type="submission" date="2024-01" db="EMBL/GenBank/DDBJ databases">
        <title>The genome of the rayed Mediterranean limpet Patella caerulea (Linnaeus, 1758).</title>
        <authorList>
            <person name="Anh-Thu Weber A."/>
            <person name="Halstead-Nussloch G."/>
        </authorList>
    </citation>
    <scope>NUCLEOTIDE SEQUENCE [LARGE SCALE GENOMIC DNA]</scope>
    <source>
        <strain evidence="8">AATW-2023a</strain>
        <tissue evidence="8">Whole specimen</tissue>
    </source>
</reference>
<dbReference type="GO" id="GO:0006730">
    <property type="term" value="P:one-carbon metabolic process"/>
    <property type="evidence" value="ECO:0007669"/>
    <property type="project" value="UniProtKB-KW"/>
</dbReference>
<evidence type="ECO:0000256" key="6">
    <source>
        <dbReference type="ARBA" id="ARBA00048873"/>
    </source>
</evidence>
<protein>
    <recommendedName>
        <fullName evidence="2">dihydrofolate reductase</fullName>
        <ecNumber evidence="2">1.5.1.3</ecNumber>
    </recommendedName>
</protein>
<dbReference type="GO" id="GO:0004146">
    <property type="term" value="F:dihydrofolate reductase activity"/>
    <property type="evidence" value="ECO:0007669"/>
    <property type="project" value="UniProtKB-EC"/>
</dbReference>
<dbReference type="Gene3D" id="3.40.430.10">
    <property type="entry name" value="Dihydrofolate Reductase, subunit A"/>
    <property type="match status" value="1"/>
</dbReference>